<dbReference type="AlphaFoldDB" id="A0A840F2F2"/>
<comment type="caution">
    <text evidence="2">The sequence shown here is derived from an EMBL/GenBank/DDBJ whole genome shotgun (WGS) entry which is preliminary data.</text>
</comment>
<keyword evidence="2" id="KW-0378">Hydrolase</keyword>
<keyword evidence="1" id="KW-0732">Signal</keyword>
<feature type="chain" id="PRO_5032440983" evidence="1">
    <location>
        <begin position="36"/>
        <end position="276"/>
    </location>
</feature>
<evidence type="ECO:0000256" key="1">
    <source>
        <dbReference type="SAM" id="SignalP"/>
    </source>
</evidence>
<dbReference type="RefSeq" id="WP_183371111.1">
    <property type="nucleotide sequence ID" value="NZ_BAABHL010000003.1"/>
</dbReference>
<dbReference type="GO" id="GO:0004725">
    <property type="term" value="F:protein tyrosine phosphatase activity"/>
    <property type="evidence" value="ECO:0007669"/>
    <property type="project" value="UniProtKB-EC"/>
</dbReference>
<accession>A0A840F2F2</accession>
<dbReference type="InterPro" id="IPR006311">
    <property type="entry name" value="TAT_signal"/>
</dbReference>
<protein>
    <submittedName>
        <fullName evidence="2">Protein-tyrosine phosphatase</fullName>
        <ecNumber evidence="2">3.1.3.48</ecNumber>
    </submittedName>
</protein>
<dbReference type="EC" id="3.1.3.48" evidence="2"/>
<keyword evidence="3" id="KW-1185">Reference proteome</keyword>
<dbReference type="Proteomes" id="UP000551501">
    <property type="component" value="Unassembled WGS sequence"/>
</dbReference>
<proteinExistence type="predicted"/>
<dbReference type="Gene3D" id="3.90.190.10">
    <property type="entry name" value="Protein tyrosine phosphatase superfamily"/>
    <property type="match status" value="1"/>
</dbReference>
<dbReference type="SUPFAM" id="SSF52799">
    <property type="entry name" value="(Phosphotyrosine protein) phosphatases II"/>
    <property type="match status" value="1"/>
</dbReference>
<dbReference type="InterPro" id="IPR026893">
    <property type="entry name" value="Tyr/Ser_Pase_IphP-type"/>
</dbReference>
<dbReference type="PROSITE" id="PS51318">
    <property type="entry name" value="TAT"/>
    <property type="match status" value="1"/>
</dbReference>
<reference evidence="2 3" key="1">
    <citation type="submission" date="2020-08" db="EMBL/GenBank/DDBJ databases">
        <title>Sequencing the genomes of 1000 actinobacteria strains.</title>
        <authorList>
            <person name="Klenk H.-P."/>
        </authorList>
    </citation>
    <scope>NUCLEOTIDE SEQUENCE [LARGE SCALE GENOMIC DNA]</scope>
    <source>
        <strain evidence="2 3">DSM 45298</strain>
    </source>
</reference>
<dbReference type="InterPro" id="IPR029021">
    <property type="entry name" value="Prot-tyrosine_phosphatase-like"/>
</dbReference>
<organism evidence="2 3">
    <name type="scientific">Gordonia humi</name>
    <dbReference type="NCBI Taxonomy" id="686429"/>
    <lineage>
        <taxon>Bacteria</taxon>
        <taxon>Bacillati</taxon>
        <taxon>Actinomycetota</taxon>
        <taxon>Actinomycetes</taxon>
        <taxon>Mycobacteriales</taxon>
        <taxon>Gordoniaceae</taxon>
        <taxon>Gordonia</taxon>
    </lineage>
</organism>
<evidence type="ECO:0000313" key="2">
    <source>
        <dbReference type="EMBL" id="MBB4136136.1"/>
    </source>
</evidence>
<evidence type="ECO:0000313" key="3">
    <source>
        <dbReference type="Proteomes" id="UP000551501"/>
    </source>
</evidence>
<dbReference type="EMBL" id="JACIFP010000001">
    <property type="protein sequence ID" value="MBB4136136.1"/>
    <property type="molecule type" value="Genomic_DNA"/>
</dbReference>
<gene>
    <name evidence="2" type="ORF">BKA16_002688</name>
</gene>
<feature type="signal peptide" evidence="1">
    <location>
        <begin position="1"/>
        <end position="35"/>
    </location>
</feature>
<sequence>MSLHPVRRRAAMITLSTALLVAPAAAPALAGSASAAPTSGITAPADPSSKVIVPGREIGLAGTDNTRTLAGYIGHDGKRVNDRVLRSDNLSKITANDTRILRAREVRTVVDLRTVYERTVQPDRPVPGAQVMVADVLGGVSPISLIDLKQAYAEFVTNAQARREIRRTLLAVERTAATGGTTLYHCSAGKDRTGWTTAVLLTILGVDRATVDADYLASNHYRHASPNDPLNGVNIGLLNTSYAAAAKTYGSVDGYIRHGLGLSDADIASLRASLLV</sequence>
<name>A0A840F2F2_9ACTN</name>
<dbReference type="Pfam" id="PF13350">
    <property type="entry name" value="Y_phosphatase3"/>
    <property type="match status" value="1"/>
</dbReference>